<sequence>MRIPFVIKRAAAAIGAGIMLMSFASCGKAEIHELNVEHNTKVPPKMMFLGDSIAAGYGLEGYKKGDNYHCQSYSNILKEKYERELEGECGHTMVNMAVSGYTSADLIAQIQSGELDGELKDSDAVVISIGGNDLLGIMFGLIDSLGIEDIRSFDIKDIDFASAAAAFISMGSDADKAIEQFSVNMDTITSELKKRTEGVIFVQTLYDPVAYYDQFSMLTEFAAQKILKLNNVISEKSAGGYKVIDVAADFTGRAGELTNIKKMDIHPNAAGHEVIAEDVDRSFRAVGFTYITTEKVKDEPSYGGRVALLCGIACGVLLIIIFIAFLVKRKKN</sequence>
<name>A0A1M7LLT3_RUMFL</name>
<evidence type="ECO:0000256" key="2">
    <source>
        <dbReference type="SAM" id="SignalP"/>
    </source>
</evidence>
<evidence type="ECO:0000313" key="4">
    <source>
        <dbReference type="EMBL" id="SHM78990.1"/>
    </source>
</evidence>
<dbReference type="RefSeq" id="WP_242939993.1">
    <property type="nucleotide sequence ID" value="NZ_FRCT01000014.1"/>
</dbReference>
<accession>A0A1M7LLT3</accession>
<gene>
    <name evidence="4" type="ORF">SAMN04487860_11418</name>
</gene>
<dbReference type="Pfam" id="PF13472">
    <property type="entry name" value="Lipase_GDSL_2"/>
    <property type="match status" value="1"/>
</dbReference>
<keyword evidence="1" id="KW-0472">Membrane</keyword>
<feature type="signal peptide" evidence="2">
    <location>
        <begin position="1"/>
        <end position="24"/>
    </location>
</feature>
<keyword evidence="2" id="KW-0732">Signal</keyword>
<dbReference type="PANTHER" id="PTHR30383">
    <property type="entry name" value="THIOESTERASE 1/PROTEASE 1/LYSOPHOSPHOLIPASE L1"/>
    <property type="match status" value="1"/>
</dbReference>
<keyword evidence="1" id="KW-0812">Transmembrane</keyword>
<organism evidence="4 5">
    <name type="scientific">Ruminococcus flavefaciens</name>
    <dbReference type="NCBI Taxonomy" id="1265"/>
    <lineage>
        <taxon>Bacteria</taxon>
        <taxon>Bacillati</taxon>
        <taxon>Bacillota</taxon>
        <taxon>Clostridia</taxon>
        <taxon>Eubacteriales</taxon>
        <taxon>Oscillospiraceae</taxon>
        <taxon>Ruminococcus</taxon>
    </lineage>
</organism>
<dbReference type="PANTHER" id="PTHR30383:SF5">
    <property type="entry name" value="SGNH HYDROLASE-TYPE ESTERASE DOMAIN-CONTAINING PROTEIN"/>
    <property type="match status" value="1"/>
</dbReference>
<protein>
    <submittedName>
        <fullName evidence="4">Lysophospholipase L1</fullName>
    </submittedName>
</protein>
<dbReference type="EMBL" id="FRCT01000014">
    <property type="protein sequence ID" value="SHM78990.1"/>
    <property type="molecule type" value="Genomic_DNA"/>
</dbReference>
<proteinExistence type="predicted"/>
<dbReference type="Proteomes" id="UP000184394">
    <property type="component" value="Unassembled WGS sequence"/>
</dbReference>
<dbReference type="InterPro" id="IPR013830">
    <property type="entry name" value="SGNH_hydro"/>
</dbReference>
<reference evidence="4 5" key="1">
    <citation type="submission" date="2016-11" db="EMBL/GenBank/DDBJ databases">
        <authorList>
            <person name="Jaros S."/>
            <person name="Januszkiewicz K."/>
            <person name="Wedrychowicz H."/>
        </authorList>
    </citation>
    <scope>NUCLEOTIDE SEQUENCE [LARGE SCALE GENOMIC DNA]</scope>
    <source>
        <strain evidence="4 5">Y1</strain>
    </source>
</reference>
<dbReference type="InterPro" id="IPR051532">
    <property type="entry name" value="Ester_Hydrolysis_Enzymes"/>
</dbReference>
<dbReference type="PROSITE" id="PS51257">
    <property type="entry name" value="PROKAR_LIPOPROTEIN"/>
    <property type="match status" value="1"/>
</dbReference>
<feature type="domain" description="SGNH hydrolase-type esterase" evidence="3">
    <location>
        <begin position="48"/>
        <end position="274"/>
    </location>
</feature>
<dbReference type="SUPFAM" id="SSF52266">
    <property type="entry name" value="SGNH hydrolase"/>
    <property type="match status" value="1"/>
</dbReference>
<evidence type="ECO:0000313" key="5">
    <source>
        <dbReference type="Proteomes" id="UP000184394"/>
    </source>
</evidence>
<dbReference type="Gene3D" id="3.40.50.1110">
    <property type="entry name" value="SGNH hydrolase"/>
    <property type="match status" value="1"/>
</dbReference>
<dbReference type="GO" id="GO:0004622">
    <property type="term" value="F:phosphatidylcholine lysophospholipase activity"/>
    <property type="evidence" value="ECO:0007669"/>
    <property type="project" value="TreeGrafter"/>
</dbReference>
<evidence type="ECO:0000256" key="1">
    <source>
        <dbReference type="SAM" id="Phobius"/>
    </source>
</evidence>
<feature type="chain" id="PRO_5038587854" evidence="2">
    <location>
        <begin position="25"/>
        <end position="332"/>
    </location>
</feature>
<dbReference type="InterPro" id="IPR036514">
    <property type="entry name" value="SGNH_hydro_sf"/>
</dbReference>
<feature type="transmembrane region" description="Helical" evidence="1">
    <location>
        <begin position="306"/>
        <end position="327"/>
    </location>
</feature>
<evidence type="ECO:0000259" key="3">
    <source>
        <dbReference type="Pfam" id="PF13472"/>
    </source>
</evidence>
<keyword evidence="1" id="KW-1133">Transmembrane helix</keyword>
<dbReference type="AlphaFoldDB" id="A0A1M7LLT3"/>